<dbReference type="RefSeq" id="WP_191740914.1">
    <property type="nucleotide sequence ID" value="NZ_JACSQB010000106.1"/>
</dbReference>
<feature type="signal peptide" evidence="1">
    <location>
        <begin position="1"/>
        <end position="22"/>
    </location>
</feature>
<protein>
    <recommendedName>
        <fullName evidence="4">Lipoprotein</fullName>
    </recommendedName>
</protein>
<evidence type="ECO:0000313" key="2">
    <source>
        <dbReference type="EMBL" id="MBD8047956.1"/>
    </source>
</evidence>
<keyword evidence="3" id="KW-1185">Reference proteome</keyword>
<organism evidence="2 3">
    <name type="scientific">Clostridium faecium</name>
    <dbReference type="NCBI Taxonomy" id="2762223"/>
    <lineage>
        <taxon>Bacteria</taxon>
        <taxon>Bacillati</taxon>
        <taxon>Bacillota</taxon>
        <taxon>Clostridia</taxon>
        <taxon>Eubacteriales</taxon>
        <taxon>Clostridiaceae</taxon>
        <taxon>Clostridium</taxon>
    </lineage>
</organism>
<keyword evidence="1" id="KW-0732">Signal</keyword>
<comment type="caution">
    <text evidence="2">The sequence shown here is derived from an EMBL/GenBank/DDBJ whole genome shotgun (WGS) entry which is preliminary data.</text>
</comment>
<reference evidence="2 3" key="1">
    <citation type="submission" date="2020-08" db="EMBL/GenBank/DDBJ databases">
        <title>A Genomic Blueprint of the Chicken Gut Microbiome.</title>
        <authorList>
            <person name="Gilroy R."/>
            <person name="Ravi A."/>
            <person name="Getino M."/>
            <person name="Pursley I."/>
            <person name="Horton D.L."/>
            <person name="Alikhan N.-F."/>
            <person name="Baker D."/>
            <person name="Gharbi K."/>
            <person name="Hall N."/>
            <person name="Watson M."/>
            <person name="Adriaenssens E.M."/>
            <person name="Foster-Nyarko E."/>
            <person name="Jarju S."/>
            <person name="Secka A."/>
            <person name="Antonio M."/>
            <person name="Oren A."/>
            <person name="Chaudhuri R."/>
            <person name="La Ragione R.M."/>
            <person name="Hildebrand F."/>
            <person name="Pallen M.J."/>
        </authorList>
    </citation>
    <scope>NUCLEOTIDE SEQUENCE [LARGE SCALE GENOMIC DNA]</scope>
    <source>
        <strain evidence="2 3">N37</strain>
    </source>
</reference>
<accession>A0ABR8YUN3</accession>
<name>A0ABR8YUN3_9CLOT</name>
<feature type="chain" id="PRO_5046265331" description="Lipoprotein" evidence="1">
    <location>
        <begin position="23"/>
        <end position="203"/>
    </location>
</feature>
<sequence length="203" mass="22869">MKTKLLIISLCLVSLVTLYGCSNDKNNKKAAEVANEKNAAIENQIVNNNEKNSNNEKISDIDSIEGDDINANNAIKDTKSYMGSWRISQYICACIGIYNQDEIESFIGKTVTFSDETANYFKEKHVDNIDTLDNPIYEETDMTVEEYLNGYKLSNSSVGLNGTTINQIDIMDENKDCLLSLVKDDNRLFIHLLGVFLELEKIN</sequence>
<gene>
    <name evidence="2" type="ORF">H9637_13055</name>
</gene>
<dbReference type="Proteomes" id="UP000627166">
    <property type="component" value="Unassembled WGS sequence"/>
</dbReference>
<evidence type="ECO:0008006" key="4">
    <source>
        <dbReference type="Google" id="ProtNLM"/>
    </source>
</evidence>
<evidence type="ECO:0000256" key="1">
    <source>
        <dbReference type="SAM" id="SignalP"/>
    </source>
</evidence>
<evidence type="ECO:0000313" key="3">
    <source>
        <dbReference type="Proteomes" id="UP000627166"/>
    </source>
</evidence>
<dbReference type="EMBL" id="JACSQB010000106">
    <property type="protein sequence ID" value="MBD8047956.1"/>
    <property type="molecule type" value="Genomic_DNA"/>
</dbReference>
<proteinExistence type="predicted"/>
<dbReference type="PROSITE" id="PS51257">
    <property type="entry name" value="PROKAR_LIPOPROTEIN"/>
    <property type="match status" value="1"/>
</dbReference>